<accession>A0AA41X563</accession>
<name>A0AA41X563_9ALTE</name>
<feature type="domain" description="DUF403" evidence="1">
    <location>
        <begin position="407"/>
        <end position="734"/>
    </location>
</feature>
<dbReference type="RefSeq" id="WP_254102355.1">
    <property type="nucleotide sequence ID" value="NZ_JANATA010000030.1"/>
</dbReference>
<evidence type="ECO:0000313" key="3">
    <source>
        <dbReference type="EMBL" id="MCP3429696.1"/>
    </source>
</evidence>
<dbReference type="Pfam" id="PF04168">
    <property type="entry name" value="Alpha-E"/>
    <property type="match status" value="1"/>
</dbReference>
<dbReference type="SUPFAM" id="SSF56059">
    <property type="entry name" value="Glutathione synthetase ATP-binding domain-like"/>
    <property type="match status" value="1"/>
</dbReference>
<proteinExistence type="predicted"/>
<dbReference type="PANTHER" id="PTHR34595">
    <property type="entry name" value="BLR5612 PROTEIN"/>
    <property type="match status" value="1"/>
</dbReference>
<protein>
    <submittedName>
        <fullName evidence="3">Circularly permuted type 2 ATP-grasp protein</fullName>
    </submittedName>
</protein>
<dbReference type="AlphaFoldDB" id="A0AA41X563"/>
<dbReference type="PANTHER" id="PTHR34595:SF7">
    <property type="entry name" value="SLL1039 PROTEIN"/>
    <property type="match status" value="1"/>
</dbReference>
<dbReference type="Pfam" id="PF14403">
    <property type="entry name" value="CP_ATPgrasp_2"/>
    <property type="match status" value="1"/>
</dbReference>
<dbReference type="InterPro" id="IPR051680">
    <property type="entry name" value="ATP-dep_Glu-Cys_Ligase-2"/>
</dbReference>
<gene>
    <name evidence="3" type="ORF">NLF92_12185</name>
</gene>
<dbReference type="Gene3D" id="3.40.50.11290">
    <property type="match status" value="1"/>
</dbReference>
<organism evidence="3 4">
    <name type="scientific">Opacimonas viscosa</name>
    <dbReference type="NCBI Taxonomy" id="2961944"/>
    <lineage>
        <taxon>Bacteria</taxon>
        <taxon>Pseudomonadati</taxon>
        <taxon>Pseudomonadota</taxon>
        <taxon>Gammaproteobacteria</taxon>
        <taxon>Alteromonadales</taxon>
        <taxon>Alteromonadaceae</taxon>
        <taxon>Opacimonas</taxon>
    </lineage>
</organism>
<dbReference type="Proteomes" id="UP001165413">
    <property type="component" value="Unassembled WGS sequence"/>
</dbReference>
<evidence type="ECO:0000259" key="2">
    <source>
        <dbReference type="Pfam" id="PF14403"/>
    </source>
</evidence>
<sequence>MTTNVEQSTGLNATFALNQNYINQLNPVDIALRATELQRLQRQEQRLENSSQIQYRFDPIPCFFAEKDWESIHAYIGQISHLCQNLLHDLLHEQQALITDTKLRTALSADPLFQVETLDLYKHAQAVPTLLSFDVTLDQQGCFTLDAINGNNPKGLGVLLQQRLLSRRLLSDAFSEHNVARLLPFLDAMQSAIADASQHNSEPNIVMLAGTQNDCDYDEQLFLAMYLGFKLVHSGDLTNRDGKIWLKTLSGLEQVDIIVRWPDSTLLDPLEHVFAATDSVVGLCQAIRSNNVTVINPLTTGLLKHASVVQYIREQLPQFPQMDNPLQLPFWEGDGLSLKPVVFRCFSLVLPNQIIVLPSALVLQTNSADEYIPTKDVWVQTAKIPASQPIKHLITPLQQAHYYDESLVSRTAENLFWLGNLQERCESHIRFLRLYMDKLSELPMYPDIQNQEMMLLLQQMLKQNSCIYPYQALNSEHLEYTQLHAAKTALINSLQALDNPSSFKQVLQDFTRTAWQVRDLLVQDGVSPLEHIGQAVRWLDKITVDTPKHIIQAELDQIMGHLLTFEGALQDVMSQQNGQFMLSFGRRIARSEQLLAQILACLCHDQLATLEQPSLHLLLQSQQSSVTFKRRYRLQESVQNALELMLLDIDYPRSLAFQIETLMELSAQLPKTTRTVFLHPFEQRLLKIKALCHSTPLVQLASIEGGKRLCLEQVITDLQAAYQSLREAVQTQYFTHTELQDTAHRQTYGVIQRGEL</sequence>
<reference evidence="3" key="1">
    <citation type="submission" date="2022-07" db="EMBL/GenBank/DDBJ databases">
        <title>Characterization of the Novel Bacterium Alteromonas immobilis LMIT006 and Alteromonas gregis LMIT007.</title>
        <authorList>
            <person name="Lin X."/>
        </authorList>
    </citation>
    <scope>NUCLEOTIDE SEQUENCE</scope>
    <source>
        <strain evidence="3">LMIT007</strain>
    </source>
</reference>
<dbReference type="InterPro" id="IPR025841">
    <property type="entry name" value="CP_ATPgrasp_2"/>
</dbReference>
<evidence type="ECO:0000259" key="1">
    <source>
        <dbReference type="Pfam" id="PF04168"/>
    </source>
</evidence>
<evidence type="ECO:0000313" key="4">
    <source>
        <dbReference type="Proteomes" id="UP001165413"/>
    </source>
</evidence>
<feature type="domain" description="Circularly permuted ATP-grasp type 2" evidence="2">
    <location>
        <begin position="61"/>
        <end position="313"/>
    </location>
</feature>
<dbReference type="EMBL" id="JANATA010000030">
    <property type="protein sequence ID" value="MCP3429696.1"/>
    <property type="molecule type" value="Genomic_DNA"/>
</dbReference>
<keyword evidence="4" id="KW-1185">Reference proteome</keyword>
<comment type="caution">
    <text evidence="3">The sequence shown here is derived from an EMBL/GenBank/DDBJ whole genome shotgun (WGS) entry which is preliminary data.</text>
</comment>
<dbReference type="InterPro" id="IPR007296">
    <property type="entry name" value="DUF403"/>
</dbReference>